<dbReference type="AlphaFoldDB" id="A0A087BF83"/>
<gene>
    <name evidence="7" type="ORF">BMERY_1773</name>
</gene>
<keyword evidence="5" id="KW-0732">Signal</keyword>
<dbReference type="eggNOG" id="COG0583">
    <property type="taxonomic scope" value="Bacteria"/>
</dbReference>
<evidence type="ECO:0000256" key="5">
    <source>
        <dbReference type="SAM" id="SignalP"/>
    </source>
</evidence>
<dbReference type="STRING" id="78345.BMERY_1773"/>
<dbReference type="SUPFAM" id="SSF46785">
    <property type="entry name" value="Winged helix' DNA-binding domain"/>
    <property type="match status" value="1"/>
</dbReference>
<dbReference type="PANTHER" id="PTHR30419">
    <property type="entry name" value="HTH-TYPE TRANSCRIPTIONAL REGULATOR YBHD"/>
    <property type="match status" value="1"/>
</dbReference>
<dbReference type="OrthoDB" id="3636008at2"/>
<keyword evidence="8" id="KW-1185">Reference proteome</keyword>
<evidence type="ECO:0000256" key="3">
    <source>
        <dbReference type="ARBA" id="ARBA00023125"/>
    </source>
</evidence>
<proteinExistence type="inferred from homology"/>
<dbReference type="InterPro" id="IPR036390">
    <property type="entry name" value="WH_DNA-bd_sf"/>
</dbReference>
<dbReference type="InterPro" id="IPR005119">
    <property type="entry name" value="LysR_subst-bd"/>
</dbReference>
<evidence type="ECO:0000256" key="4">
    <source>
        <dbReference type="ARBA" id="ARBA00023163"/>
    </source>
</evidence>
<reference evidence="7 8" key="1">
    <citation type="submission" date="2014-03" db="EMBL/GenBank/DDBJ databases">
        <title>Genomics of Bifidobacteria.</title>
        <authorList>
            <person name="Ventura M."/>
            <person name="Milani C."/>
            <person name="Lugli G.A."/>
        </authorList>
    </citation>
    <scope>NUCLEOTIDE SEQUENCE [LARGE SCALE GENOMIC DNA]</scope>
    <source>
        <strain evidence="7 8">LMG 11341</strain>
    </source>
</reference>
<dbReference type="Gene3D" id="1.10.10.10">
    <property type="entry name" value="Winged helix-like DNA-binding domain superfamily/Winged helix DNA-binding domain"/>
    <property type="match status" value="1"/>
</dbReference>
<dbReference type="EMBL" id="JGZC01000008">
    <property type="protein sequence ID" value="KFI69683.1"/>
    <property type="molecule type" value="Genomic_DNA"/>
</dbReference>
<keyword evidence="2" id="KW-0805">Transcription regulation</keyword>
<evidence type="ECO:0000313" key="7">
    <source>
        <dbReference type="EMBL" id="KFI69683.1"/>
    </source>
</evidence>
<evidence type="ECO:0000259" key="6">
    <source>
        <dbReference type="PROSITE" id="PS50931"/>
    </source>
</evidence>
<comment type="caution">
    <text evidence="7">The sequence shown here is derived from an EMBL/GenBank/DDBJ whole genome shotgun (WGS) entry which is preliminary data.</text>
</comment>
<dbReference type="RefSeq" id="WP_033523360.1">
    <property type="nucleotide sequence ID" value="NZ_CADAXU010000007.1"/>
</dbReference>
<dbReference type="CDD" id="cd05466">
    <property type="entry name" value="PBP2_LTTR_substrate"/>
    <property type="match status" value="1"/>
</dbReference>
<evidence type="ECO:0000313" key="8">
    <source>
        <dbReference type="Proteomes" id="UP000029060"/>
    </source>
</evidence>
<dbReference type="PROSITE" id="PS50931">
    <property type="entry name" value="HTH_LYSR"/>
    <property type="match status" value="1"/>
</dbReference>
<feature type="domain" description="HTH lysR-type" evidence="6">
    <location>
        <begin position="1"/>
        <end position="58"/>
    </location>
</feature>
<evidence type="ECO:0000256" key="1">
    <source>
        <dbReference type="ARBA" id="ARBA00009437"/>
    </source>
</evidence>
<dbReference type="GO" id="GO:0003700">
    <property type="term" value="F:DNA-binding transcription factor activity"/>
    <property type="evidence" value="ECO:0007669"/>
    <property type="project" value="InterPro"/>
</dbReference>
<feature type="signal peptide" evidence="5">
    <location>
        <begin position="1"/>
        <end position="22"/>
    </location>
</feature>
<organism evidence="7 8">
    <name type="scientific">Bifidobacterium merycicum</name>
    <dbReference type="NCBI Taxonomy" id="78345"/>
    <lineage>
        <taxon>Bacteria</taxon>
        <taxon>Bacillati</taxon>
        <taxon>Actinomycetota</taxon>
        <taxon>Actinomycetes</taxon>
        <taxon>Bifidobacteriales</taxon>
        <taxon>Bifidobacteriaceae</taxon>
        <taxon>Bifidobacterium</taxon>
    </lineage>
</organism>
<feature type="chain" id="PRO_5038815127" evidence="5">
    <location>
        <begin position="23"/>
        <end position="303"/>
    </location>
</feature>
<dbReference type="Proteomes" id="UP000029060">
    <property type="component" value="Unassembled WGS sequence"/>
</dbReference>
<name>A0A087BF83_9BIFI</name>
<dbReference type="InterPro" id="IPR036388">
    <property type="entry name" value="WH-like_DNA-bd_sf"/>
</dbReference>
<dbReference type="Pfam" id="PF00126">
    <property type="entry name" value="HTH_1"/>
    <property type="match status" value="1"/>
</dbReference>
<dbReference type="InterPro" id="IPR050950">
    <property type="entry name" value="HTH-type_LysR_regulators"/>
</dbReference>
<evidence type="ECO:0000256" key="2">
    <source>
        <dbReference type="ARBA" id="ARBA00023015"/>
    </source>
</evidence>
<comment type="similarity">
    <text evidence="1">Belongs to the LysR transcriptional regulatory family.</text>
</comment>
<dbReference type="Gene3D" id="3.40.190.290">
    <property type="match status" value="1"/>
</dbReference>
<dbReference type="GO" id="GO:0003677">
    <property type="term" value="F:DNA binding"/>
    <property type="evidence" value="ECO:0007669"/>
    <property type="project" value="UniProtKB-KW"/>
</dbReference>
<protein>
    <submittedName>
        <fullName evidence="7">LysR family transcriptional regulator</fullName>
    </submittedName>
</protein>
<accession>A0A087BF83</accession>
<sequence>MTITQIRAFYLAATLGSFTAAAEYMGLTQPTVSELVRKVEDRYGMALFVRRGRRLVLTTAGQALMPWAKRLLDAELGADSTLNALGAGEGGTVSFGILKNANYYHLSELAAVFREAHPNVRIRLLGQNSFEVADAVRNGVLEAGLLCLPVPTEGLHIQPLMRHEILWASSKPERCAQPMSPLDMPKEPLILYDARHGEEDPTRLQLIQQAQRFGVTLEPDIEVESVDAAMSLVSRGLGDSIVPQAVAQSAHFPSNIHVTTLQCPIYDTFALVRRENWELSPIAAHLADLAVNMLLNKVTGEAA</sequence>
<dbReference type="Pfam" id="PF03466">
    <property type="entry name" value="LysR_substrate"/>
    <property type="match status" value="1"/>
</dbReference>
<dbReference type="PRINTS" id="PR00039">
    <property type="entry name" value="HTHLYSR"/>
</dbReference>
<keyword evidence="3" id="KW-0238">DNA-binding</keyword>
<dbReference type="SUPFAM" id="SSF53850">
    <property type="entry name" value="Periplasmic binding protein-like II"/>
    <property type="match status" value="1"/>
</dbReference>
<dbReference type="GO" id="GO:0005829">
    <property type="term" value="C:cytosol"/>
    <property type="evidence" value="ECO:0007669"/>
    <property type="project" value="TreeGrafter"/>
</dbReference>
<keyword evidence="4" id="KW-0804">Transcription</keyword>
<dbReference type="InterPro" id="IPR000847">
    <property type="entry name" value="LysR_HTH_N"/>
</dbReference>